<organism evidence="1 2">
    <name type="scientific">Ancylostoma ceylanicum</name>
    <dbReference type="NCBI Taxonomy" id="53326"/>
    <lineage>
        <taxon>Eukaryota</taxon>
        <taxon>Metazoa</taxon>
        <taxon>Ecdysozoa</taxon>
        <taxon>Nematoda</taxon>
        <taxon>Chromadorea</taxon>
        <taxon>Rhabditida</taxon>
        <taxon>Rhabditina</taxon>
        <taxon>Rhabditomorpha</taxon>
        <taxon>Strongyloidea</taxon>
        <taxon>Ancylostomatidae</taxon>
        <taxon>Ancylostomatinae</taxon>
        <taxon>Ancylostoma</taxon>
    </lineage>
</organism>
<comment type="caution">
    <text evidence="1">The sequence shown here is derived from an EMBL/GenBank/DDBJ whole genome shotgun (WGS) entry which is preliminary data.</text>
</comment>
<dbReference type="AlphaFoldDB" id="A0A016S786"/>
<evidence type="ECO:0000313" key="2">
    <source>
        <dbReference type="Proteomes" id="UP000024635"/>
    </source>
</evidence>
<reference evidence="2" key="1">
    <citation type="journal article" date="2015" name="Nat. Genet.">
        <title>The genome and transcriptome of the zoonotic hookworm Ancylostoma ceylanicum identify infection-specific gene families.</title>
        <authorList>
            <person name="Schwarz E.M."/>
            <person name="Hu Y."/>
            <person name="Antoshechkin I."/>
            <person name="Miller M.M."/>
            <person name="Sternberg P.W."/>
            <person name="Aroian R.V."/>
        </authorList>
    </citation>
    <scope>NUCLEOTIDE SEQUENCE</scope>
    <source>
        <strain evidence="2">HY135</strain>
    </source>
</reference>
<protein>
    <submittedName>
        <fullName evidence="1">Uncharacterized protein</fullName>
    </submittedName>
</protein>
<sequence length="105" mass="11703">MFPLLERLNNAPMEIDGTETRNVSSATNACHELGLAYPPLIRACDAENEDAGGYEEFTDEQVNDPADVAMEICVLLRTDIRGYKAVDDKFLPPAKRRALHPVNRD</sequence>
<evidence type="ECO:0000313" key="1">
    <source>
        <dbReference type="EMBL" id="EYB86212.1"/>
    </source>
</evidence>
<name>A0A016S786_9BILA</name>
<dbReference type="Proteomes" id="UP000024635">
    <property type="component" value="Unassembled WGS sequence"/>
</dbReference>
<proteinExistence type="predicted"/>
<dbReference type="EMBL" id="JARK01001619">
    <property type="protein sequence ID" value="EYB86212.1"/>
    <property type="molecule type" value="Genomic_DNA"/>
</dbReference>
<gene>
    <name evidence="1" type="primary">Acey_s0283.g1319</name>
    <name evidence="1" type="ORF">Y032_0283g1319</name>
</gene>
<accession>A0A016S786</accession>
<keyword evidence="2" id="KW-1185">Reference proteome</keyword>